<dbReference type="EMBL" id="FOQD01000026">
    <property type="protein sequence ID" value="SFJ63265.1"/>
    <property type="molecule type" value="Genomic_DNA"/>
</dbReference>
<evidence type="ECO:0008006" key="4">
    <source>
        <dbReference type="Google" id="ProtNLM"/>
    </source>
</evidence>
<dbReference type="PROSITE" id="PS51257">
    <property type="entry name" value="PROKAR_LIPOPROTEIN"/>
    <property type="match status" value="1"/>
</dbReference>
<dbReference type="STRING" id="1576369.SAMN05421753_12619"/>
<keyword evidence="1" id="KW-0732">Signal</keyword>
<dbReference type="RefSeq" id="WP_139228693.1">
    <property type="nucleotide sequence ID" value="NZ_FOQD01000026.1"/>
</dbReference>
<organism evidence="2 3">
    <name type="scientific">Planctomicrobium piriforme</name>
    <dbReference type="NCBI Taxonomy" id="1576369"/>
    <lineage>
        <taxon>Bacteria</taxon>
        <taxon>Pseudomonadati</taxon>
        <taxon>Planctomycetota</taxon>
        <taxon>Planctomycetia</taxon>
        <taxon>Planctomycetales</taxon>
        <taxon>Planctomycetaceae</taxon>
        <taxon>Planctomicrobium</taxon>
    </lineage>
</organism>
<sequence>MLRLSLLCVVLGFAFLTAGCGGPKQTPPVQREPEGSPVQLRKDLGVIAESGTGDSALQPIVMGMTALDPNFAKKKELEASYKKLMSAGSPDQRKQLATEMIGIIDSASPAAATP</sequence>
<evidence type="ECO:0000256" key="1">
    <source>
        <dbReference type="SAM" id="SignalP"/>
    </source>
</evidence>
<name>A0A1I3SWX3_9PLAN</name>
<dbReference type="Proteomes" id="UP000199518">
    <property type="component" value="Unassembled WGS sequence"/>
</dbReference>
<dbReference type="AlphaFoldDB" id="A0A1I3SWX3"/>
<evidence type="ECO:0000313" key="2">
    <source>
        <dbReference type="EMBL" id="SFJ63265.1"/>
    </source>
</evidence>
<accession>A0A1I3SWX3</accession>
<proteinExistence type="predicted"/>
<evidence type="ECO:0000313" key="3">
    <source>
        <dbReference type="Proteomes" id="UP000199518"/>
    </source>
</evidence>
<protein>
    <recommendedName>
        <fullName evidence="4">HEAT repeat domain-containing protein</fullName>
    </recommendedName>
</protein>
<reference evidence="3" key="1">
    <citation type="submission" date="2016-10" db="EMBL/GenBank/DDBJ databases">
        <authorList>
            <person name="Varghese N."/>
            <person name="Submissions S."/>
        </authorList>
    </citation>
    <scope>NUCLEOTIDE SEQUENCE [LARGE SCALE GENOMIC DNA]</scope>
    <source>
        <strain evidence="3">DSM 26348</strain>
    </source>
</reference>
<keyword evidence="3" id="KW-1185">Reference proteome</keyword>
<feature type="signal peptide" evidence="1">
    <location>
        <begin position="1"/>
        <end position="20"/>
    </location>
</feature>
<gene>
    <name evidence="2" type="ORF">SAMN05421753_12619</name>
</gene>
<feature type="chain" id="PRO_5011624321" description="HEAT repeat domain-containing protein" evidence="1">
    <location>
        <begin position="21"/>
        <end position="114"/>
    </location>
</feature>
<dbReference type="OrthoDB" id="9913156at2"/>